<accession>A0AAQ3M7B5</accession>
<protein>
    <submittedName>
        <fullName evidence="2">Uncharacterized protein</fullName>
    </submittedName>
</protein>
<dbReference type="Proteomes" id="UP001303373">
    <property type="component" value="Chromosome 5"/>
</dbReference>
<evidence type="ECO:0000313" key="2">
    <source>
        <dbReference type="EMBL" id="WPH01226.1"/>
    </source>
</evidence>
<reference evidence="2 3" key="1">
    <citation type="submission" date="2023-11" db="EMBL/GenBank/DDBJ databases">
        <title>An acidophilic fungus is an integral part of prey digestion in a carnivorous sundew plant.</title>
        <authorList>
            <person name="Tsai I.J."/>
        </authorList>
    </citation>
    <scope>NUCLEOTIDE SEQUENCE [LARGE SCALE GENOMIC DNA]</scope>
    <source>
        <strain evidence="2">169a</strain>
    </source>
</reference>
<gene>
    <name evidence="2" type="ORF">R9X50_00406200</name>
</gene>
<evidence type="ECO:0000313" key="3">
    <source>
        <dbReference type="Proteomes" id="UP001303373"/>
    </source>
</evidence>
<dbReference type="EMBL" id="CP138584">
    <property type="protein sequence ID" value="WPH01226.1"/>
    <property type="molecule type" value="Genomic_DNA"/>
</dbReference>
<feature type="region of interest" description="Disordered" evidence="1">
    <location>
        <begin position="1"/>
        <end position="27"/>
    </location>
</feature>
<feature type="compositionally biased region" description="Polar residues" evidence="1">
    <location>
        <begin position="1"/>
        <end position="17"/>
    </location>
</feature>
<name>A0AAQ3M7B5_9PEZI</name>
<sequence length="227" mass="24990">MQTQFASPPRMSTSHSRMCSLFGAEDDDGDDSHTDILDLTDDEAIAGLDDGQKALMKAGADDVLSTLTGVSWRQNFPLQVVGLTADAKPLLLKAWTKDDTKVKYQAKLDNINKYIRDVSPLENVKVMENGKKVEKMLPVGKIHEIDGRTILSRIKTIRDAAASYEEGRQAGQQVKMTQACQNIAIDIWGLISLLYRNGLNLIDMMNKTSCLSLTAPHESVVLSVPRG</sequence>
<evidence type="ECO:0000256" key="1">
    <source>
        <dbReference type="SAM" id="MobiDB-lite"/>
    </source>
</evidence>
<dbReference type="AlphaFoldDB" id="A0AAQ3M7B5"/>
<proteinExistence type="predicted"/>
<organism evidence="2 3">
    <name type="scientific">Acrodontium crateriforme</name>
    <dbReference type="NCBI Taxonomy" id="150365"/>
    <lineage>
        <taxon>Eukaryota</taxon>
        <taxon>Fungi</taxon>
        <taxon>Dikarya</taxon>
        <taxon>Ascomycota</taxon>
        <taxon>Pezizomycotina</taxon>
        <taxon>Dothideomycetes</taxon>
        <taxon>Dothideomycetidae</taxon>
        <taxon>Mycosphaerellales</taxon>
        <taxon>Teratosphaeriaceae</taxon>
        <taxon>Acrodontium</taxon>
    </lineage>
</organism>
<keyword evidence="3" id="KW-1185">Reference proteome</keyword>